<name>B2IC46_BEII9</name>
<feature type="binding site" evidence="8">
    <location>
        <position position="264"/>
    </location>
    <ligand>
        <name>substrate</name>
    </ligand>
</feature>
<feature type="active site" evidence="7">
    <location>
        <position position="162"/>
    </location>
</feature>
<feature type="region of interest" description="Disordered" evidence="10">
    <location>
        <begin position="44"/>
        <end position="69"/>
    </location>
</feature>
<dbReference type="PROSITE" id="PS51257">
    <property type="entry name" value="PROKAR_LIPOPROTEIN"/>
    <property type="match status" value="1"/>
</dbReference>
<dbReference type="Pfam" id="PF00768">
    <property type="entry name" value="Peptidase_S11"/>
    <property type="match status" value="1"/>
</dbReference>
<keyword evidence="12" id="KW-0121">Carboxypeptidase</keyword>
<evidence type="ECO:0000259" key="11">
    <source>
        <dbReference type="PROSITE" id="PS51724"/>
    </source>
</evidence>
<proteinExistence type="inferred from homology"/>
<evidence type="ECO:0000256" key="8">
    <source>
        <dbReference type="PIRSR" id="PIRSR618044-2"/>
    </source>
</evidence>
<feature type="active site" description="Acyl-ester intermediate" evidence="7">
    <location>
        <position position="102"/>
    </location>
</feature>
<keyword evidence="13" id="KW-1185">Reference proteome</keyword>
<dbReference type="OrthoDB" id="9795979at2"/>
<dbReference type="InterPro" id="IPR007730">
    <property type="entry name" value="SPOR-like_dom"/>
</dbReference>
<dbReference type="Gene3D" id="3.40.710.10">
    <property type="entry name" value="DD-peptidase/beta-lactamase superfamily"/>
    <property type="match status" value="1"/>
</dbReference>
<dbReference type="GO" id="GO:0006508">
    <property type="term" value="P:proteolysis"/>
    <property type="evidence" value="ECO:0007669"/>
    <property type="project" value="InterPro"/>
</dbReference>
<feature type="compositionally biased region" description="Basic and acidic residues" evidence="10">
    <location>
        <begin position="331"/>
        <end position="345"/>
    </location>
</feature>
<evidence type="ECO:0000256" key="1">
    <source>
        <dbReference type="ARBA" id="ARBA00007164"/>
    </source>
</evidence>
<feature type="domain" description="SPOR" evidence="11">
    <location>
        <begin position="480"/>
        <end position="563"/>
    </location>
</feature>
<dbReference type="GO" id="GO:0009252">
    <property type="term" value="P:peptidoglycan biosynthetic process"/>
    <property type="evidence" value="ECO:0007669"/>
    <property type="project" value="UniProtKB-KW"/>
</dbReference>
<reference evidence="13" key="1">
    <citation type="submission" date="2008-03" db="EMBL/GenBank/DDBJ databases">
        <title>Complete sequence of chromosome of Beijerinckia indica subsp. indica ATCC 9039.</title>
        <authorList>
            <consortium name="US DOE Joint Genome Institute"/>
            <person name="Copeland A."/>
            <person name="Lucas S."/>
            <person name="Lapidus A."/>
            <person name="Glavina del Rio T."/>
            <person name="Dalin E."/>
            <person name="Tice H."/>
            <person name="Bruce D."/>
            <person name="Goodwin L."/>
            <person name="Pitluck S."/>
            <person name="LaButti K."/>
            <person name="Schmutz J."/>
            <person name="Larimer F."/>
            <person name="Land M."/>
            <person name="Hauser L."/>
            <person name="Kyrpides N."/>
            <person name="Mikhailova N."/>
            <person name="Dunfield P.F."/>
            <person name="Dedysh S.N."/>
            <person name="Liesack W."/>
            <person name="Saw J.H."/>
            <person name="Alam M."/>
            <person name="Chen Y."/>
            <person name="Murrell J.C."/>
            <person name="Richardson P."/>
        </authorList>
    </citation>
    <scope>NUCLEOTIDE SEQUENCE [LARGE SCALE GENOMIC DNA]</scope>
    <source>
        <strain evidence="13">ATCC 9039 / DSM 1715 / NCIMB 8712</strain>
    </source>
</reference>
<dbReference type="HOGENOM" id="CLU_027070_1_1_5"/>
<dbReference type="GO" id="GO:0042834">
    <property type="term" value="F:peptidoglycan binding"/>
    <property type="evidence" value="ECO:0007669"/>
    <property type="project" value="InterPro"/>
</dbReference>
<accession>B2IC46</accession>
<dbReference type="PANTHER" id="PTHR21581">
    <property type="entry name" value="D-ALANYL-D-ALANINE CARBOXYPEPTIDASE"/>
    <property type="match status" value="1"/>
</dbReference>
<evidence type="ECO:0000256" key="10">
    <source>
        <dbReference type="SAM" id="MobiDB-lite"/>
    </source>
</evidence>
<reference evidence="12 13" key="2">
    <citation type="journal article" date="2010" name="J. Bacteriol.">
        <title>Complete genome sequence of Beijerinckia indica subsp. indica.</title>
        <authorList>
            <person name="Tamas I."/>
            <person name="Dedysh S.N."/>
            <person name="Liesack W."/>
            <person name="Stott M.B."/>
            <person name="Alam M."/>
            <person name="Murrell J.C."/>
            <person name="Dunfield P.F."/>
        </authorList>
    </citation>
    <scope>NUCLEOTIDE SEQUENCE [LARGE SCALE GENOMIC DNA]</scope>
    <source>
        <strain evidence="13">ATCC 9039 / DSM 1715 / NCIMB 8712</strain>
    </source>
</reference>
<dbReference type="STRING" id="395963.Bind_1670"/>
<organism evidence="12 13">
    <name type="scientific">Beijerinckia indica subsp. indica (strain ATCC 9039 / DSM 1715 / NCIMB 8712)</name>
    <dbReference type="NCBI Taxonomy" id="395963"/>
    <lineage>
        <taxon>Bacteria</taxon>
        <taxon>Pseudomonadati</taxon>
        <taxon>Pseudomonadota</taxon>
        <taxon>Alphaproteobacteria</taxon>
        <taxon>Hyphomicrobiales</taxon>
        <taxon>Beijerinckiaceae</taxon>
        <taxon>Beijerinckia</taxon>
    </lineage>
</organism>
<feature type="region of interest" description="Disordered" evidence="10">
    <location>
        <begin position="327"/>
        <end position="370"/>
    </location>
</feature>
<dbReference type="Pfam" id="PF05036">
    <property type="entry name" value="SPOR"/>
    <property type="match status" value="1"/>
</dbReference>
<dbReference type="PRINTS" id="PR00725">
    <property type="entry name" value="DADACBPTASE1"/>
</dbReference>
<comment type="similarity">
    <text evidence="1 9">Belongs to the peptidase S11 family.</text>
</comment>
<keyword evidence="12" id="KW-0645">Protease</keyword>
<dbReference type="RefSeq" id="WP_012384658.1">
    <property type="nucleotide sequence ID" value="NC_010581.1"/>
</dbReference>
<feature type="region of interest" description="Disordered" evidence="10">
    <location>
        <begin position="456"/>
        <end position="478"/>
    </location>
</feature>
<sequence length="563" mass="59630">MSDVAFRRSSFAKILTPIPCGLTAIALLGCIGFGAGFVTSAEARHRHAHQHSHLARQGSHHHASHAASGGETPASVAAIVVDANSGHTLYAHGEHELRHPASITKVMTLYLLFEQLEQGHLRLDSAIHVSPHAAAQKPTKLGLHAGSSISVEDAIRAVVTRSANDMAVAIAETVGGDEETFAGMMTRKAHMLGMSRTHFENASGLPNDAQVTTAHDLAILGRAIQDRFPRYYPYFSTHVFHYAGQEIRNHNHLLDQVEGMDGIKTGYTRASGFNLLTSVKRGGHSIVAAVLGGVSAGARDRIMARLIENQIDNGATTRSVGLLTENTASDRLARSGEELPPELRRISMPMPPRTSLLGDAKAANAGKPDAANAPIRLASMSNELPMEKPRPAYIAGTASQPEHGQADRPQAAAKAGDGSTARLAIQANTGKAAVTPAGNRAQYAKAELTQILKAETSKAETAKKETSKESEPASPLAHSAVAPHGWVIQIGATDDVAKATALLSRAKTEGSRALANAQPYTEKVRKGSETLYRARFAGLAEESAEAACKTLKRSGFSCFATKN</sequence>
<evidence type="ECO:0000313" key="12">
    <source>
        <dbReference type="EMBL" id="ACB95301.1"/>
    </source>
</evidence>
<protein>
    <submittedName>
        <fullName evidence="12">Serine-type D-Ala-D-Ala carboxypeptidase</fullName>
        <ecNumber evidence="12">3.4.16.4</ecNumber>
    </submittedName>
</protein>
<dbReference type="EC" id="3.4.16.4" evidence="12"/>
<evidence type="ECO:0000256" key="2">
    <source>
        <dbReference type="ARBA" id="ARBA00022729"/>
    </source>
</evidence>
<evidence type="ECO:0000256" key="7">
    <source>
        <dbReference type="PIRSR" id="PIRSR618044-1"/>
    </source>
</evidence>
<evidence type="ECO:0000256" key="5">
    <source>
        <dbReference type="ARBA" id="ARBA00022984"/>
    </source>
</evidence>
<dbReference type="InterPro" id="IPR001967">
    <property type="entry name" value="Peptidase_S11_N"/>
</dbReference>
<evidence type="ECO:0000256" key="9">
    <source>
        <dbReference type="RuleBase" id="RU004016"/>
    </source>
</evidence>
<feature type="compositionally biased region" description="Low complexity" evidence="10">
    <location>
        <begin position="358"/>
        <end position="370"/>
    </location>
</feature>
<evidence type="ECO:0000256" key="6">
    <source>
        <dbReference type="ARBA" id="ARBA00023316"/>
    </source>
</evidence>
<keyword evidence="6" id="KW-0961">Cell wall biogenesis/degradation</keyword>
<dbReference type="EMBL" id="CP001016">
    <property type="protein sequence ID" value="ACB95301.1"/>
    <property type="molecule type" value="Genomic_DNA"/>
</dbReference>
<gene>
    <name evidence="12" type="ordered locus">Bind_1670</name>
</gene>
<dbReference type="eggNOG" id="COG3147">
    <property type="taxonomic scope" value="Bacteria"/>
</dbReference>
<evidence type="ECO:0000313" key="13">
    <source>
        <dbReference type="Proteomes" id="UP000001695"/>
    </source>
</evidence>
<dbReference type="GO" id="GO:0071555">
    <property type="term" value="P:cell wall organization"/>
    <property type="evidence" value="ECO:0007669"/>
    <property type="project" value="UniProtKB-KW"/>
</dbReference>
<dbReference type="PANTHER" id="PTHR21581:SF6">
    <property type="entry name" value="TRAFFICKING PROTEIN PARTICLE COMPLEX SUBUNIT 12"/>
    <property type="match status" value="1"/>
</dbReference>
<evidence type="ECO:0000256" key="3">
    <source>
        <dbReference type="ARBA" id="ARBA00022801"/>
    </source>
</evidence>
<dbReference type="eggNOG" id="COG1686">
    <property type="taxonomic scope" value="Bacteria"/>
</dbReference>
<dbReference type="InterPro" id="IPR036680">
    <property type="entry name" value="SPOR-like_sf"/>
</dbReference>
<dbReference type="Proteomes" id="UP000001695">
    <property type="component" value="Chromosome"/>
</dbReference>
<keyword evidence="3 12" id="KW-0378">Hydrolase</keyword>
<dbReference type="Gene3D" id="3.30.70.1070">
    <property type="entry name" value="Sporulation related repeat"/>
    <property type="match status" value="1"/>
</dbReference>
<dbReference type="AlphaFoldDB" id="B2IC46"/>
<dbReference type="KEGG" id="bid:Bind_1670"/>
<evidence type="ECO:0000256" key="4">
    <source>
        <dbReference type="ARBA" id="ARBA00022960"/>
    </source>
</evidence>
<feature type="active site" description="Proton acceptor" evidence="7">
    <location>
        <position position="105"/>
    </location>
</feature>
<feature type="compositionally biased region" description="Basic and acidic residues" evidence="10">
    <location>
        <begin position="456"/>
        <end position="471"/>
    </location>
</feature>
<dbReference type="InterPro" id="IPR012338">
    <property type="entry name" value="Beta-lactam/transpept-like"/>
</dbReference>
<feature type="region of interest" description="Disordered" evidence="10">
    <location>
        <begin position="397"/>
        <end position="419"/>
    </location>
</feature>
<keyword evidence="5" id="KW-0573">Peptidoglycan synthesis</keyword>
<dbReference type="PROSITE" id="PS51724">
    <property type="entry name" value="SPOR"/>
    <property type="match status" value="1"/>
</dbReference>
<dbReference type="GO" id="GO:0008360">
    <property type="term" value="P:regulation of cell shape"/>
    <property type="evidence" value="ECO:0007669"/>
    <property type="project" value="UniProtKB-KW"/>
</dbReference>
<dbReference type="GO" id="GO:0009002">
    <property type="term" value="F:serine-type D-Ala-D-Ala carboxypeptidase activity"/>
    <property type="evidence" value="ECO:0007669"/>
    <property type="project" value="UniProtKB-EC"/>
</dbReference>
<dbReference type="InterPro" id="IPR018044">
    <property type="entry name" value="Peptidase_S11"/>
</dbReference>
<keyword evidence="2" id="KW-0732">Signal</keyword>
<feature type="compositionally biased region" description="Basic residues" evidence="10">
    <location>
        <begin position="44"/>
        <end position="64"/>
    </location>
</feature>
<dbReference type="SUPFAM" id="SSF56601">
    <property type="entry name" value="beta-lactamase/transpeptidase-like"/>
    <property type="match status" value="1"/>
</dbReference>
<keyword evidence="4" id="KW-0133">Cell shape</keyword>